<dbReference type="PANTHER" id="PTHR11732">
    <property type="entry name" value="ALDO/KETO REDUCTASE"/>
    <property type="match status" value="1"/>
</dbReference>
<feature type="site" description="Lowers pKa of active site Tyr" evidence="5">
    <location>
        <position position="80"/>
    </location>
</feature>
<protein>
    <submittedName>
        <fullName evidence="7">4-dihydromethyltrisporate dehydrogenase</fullName>
    </submittedName>
</protein>
<feature type="binding site" evidence="4">
    <location>
        <position position="113"/>
    </location>
    <ligand>
        <name>substrate</name>
    </ligand>
</feature>
<dbReference type="GO" id="GO:0016491">
    <property type="term" value="F:oxidoreductase activity"/>
    <property type="evidence" value="ECO:0007669"/>
    <property type="project" value="UniProtKB-KW"/>
</dbReference>
<evidence type="ECO:0000313" key="8">
    <source>
        <dbReference type="Proteomes" id="UP000242180"/>
    </source>
</evidence>
<sequence length="323" mass="37007">MTTDYVTLDRTGDKMPMVGFGTWKVTDADAEDTIYNAIKAGYRLIDTAAVYDNETGVGRGIRKAISEGIIKREDIFVVTKLWNSYHNKKHVRPMLEKQLSMLGLDYVDLYHIHWPIPMKFIDPAKCYPPGWIDPETKRMDYEPSPMQDCYRALEELVDAGLIRNIGISNFNVQLILDVLTYAKYKPAVLQIELHPYLQQSRLVEWTQKQGIHVTAYSSFGPAAFDNFTSRSSTVGPLLEHDTIKAIANKHGKSTGQVLLRWSIERKVAVIPKSSNEGRMKSNLDLFSWSLDEEDRKSITDMNQNIRFNDLQDVMYGFELPLFD</sequence>
<dbReference type="SUPFAM" id="SSF51430">
    <property type="entry name" value="NAD(P)-linked oxidoreductase"/>
    <property type="match status" value="1"/>
</dbReference>
<dbReference type="FunFam" id="3.20.20.100:FF:000007">
    <property type="entry name" value="NAD(P)H-dependent D-xylose reductase xyl1"/>
    <property type="match status" value="1"/>
</dbReference>
<dbReference type="EMBL" id="MCGN01000003">
    <property type="protein sequence ID" value="ORY98723.1"/>
    <property type="molecule type" value="Genomic_DNA"/>
</dbReference>
<keyword evidence="8" id="KW-1185">Reference proteome</keyword>
<dbReference type="PROSITE" id="PS00798">
    <property type="entry name" value="ALDOKETO_REDUCTASE_1"/>
    <property type="match status" value="1"/>
</dbReference>
<evidence type="ECO:0000256" key="2">
    <source>
        <dbReference type="ARBA" id="ARBA00023002"/>
    </source>
</evidence>
<keyword evidence="2" id="KW-0560">Oxidoreductase</keyword>
<evidence type="ECO:0000256" key="3">
    <source>
        <dbReference type="PIRSR" id="PIRSR000097-1"/>
    </source>
</evidence>
<feature type="active site" description="Proton donor" evidence="3">
    <location>
        <position position="51"/>
    </location>
</feature>
<evidence type="ECO:0000256" key="4">
    <source>
        <dbReference type="PIRSR" id="PIRSR000097-2"/>
    </source>
</evidence>
<dbReference type="PROSITE" id="PS00063">
    <property type="entry name" value="ALDOKETO_REDUCTASE_3"/>
    <property type="match status" value="1"/>
</dbReference>
<evidence type="ECO:0000313" key="7">
    <source>
        <dbReference type="EMBL" id="ORY98723.1"/>
    </source>
</evidence>
<dbReference type="OMA" id="WNNYHAK"/>
<accession>A0A1X2HI03</accession>
<reference evidence="7 8" key="1">
    <citation type="submission" date="2016-07" db="EMBL/GenBank/DDBJ databases">
        <title>Pervasive Adenine N6-methylation of Active Genes in Fungi.</title>
        <authorList>
            <consortium name="DOE Joint Genome Institute"/>
            <person name="Mondo S.J."/>
            <person name="Dannebaum R.O."/>
            <person name="Kuo R.C."/>
            <person name="Labutti K."/>
            <person name="Haridas S."/>
            <person name="Kuo A."/>
            <person name="Salamov A."/>
            <person name="Ahrendt S.R."/>
            <person name="Lipzen A."/>
            <person name="Sullivan W."/>
            <person name="Andreopoulos W.B."/>
            <person name="Clum A."/>
            <person name="Lindquist E."/>
            <person name="Daum C."/>
            <person name="Ramamoorthy G.K."/>
            <person name="Gryganskyi A."/>
            <person name="Culley D."/>
            <person name="Magnuson J.K."/>
            <person name="James T.Y."/>
            <person name="O'Malley M.A."/>
            <person name="Stajich J.E."/>
            <person name="Spatafora J.W."/>
            <person name="Visel A."/>
            <person name="Grigoriev I.V."/>
        </authorList>
    </citation>
    <scope>NUCLEOTIDE SEQUENCE [LARGE SCALE GENOMIC DNA]</scope>
    <source>
        <strain evidence="7 8">NRRL 2496</strain>
    </source>
</reference>
<proteinExistence type="inferred from homology"/>
<evidence type="ECO:0000256" key="5">
    <source>
        <dbReference type="PIRSR" id="PIRSR000097-3"/>
    </source>
</evidence>
<dbReference type="InParanoid" id="A0A1X2HI03"/>
<dbReference type="InterPro" id="IPR018170">
    <property type="entry name" value="Aldo/ket_reductase_CS"/>
</dbReference>
<dbReference type="PRINTS" id="PR00069">
    <property type="entry name" value="ALDKETRDTASE"/>
</dbReference>
<dbReference type="InterPro" id="IPR023210">
    <property type="entry name" value="NADP_OxRdtase_dom"/>
</dbReference>
<feature type="domain" description="NADP-dependent oxidoreductase" evidence="6">
    <location>
        <begin position="18"/>
        <end position="301"/>
    </location>
</feature>
<dbReference type="Gene3D" id="3.20.20.100">
    <property type="entry name" value="NADP-dependent oxidoreductase domain"/>
    <property type="match status" value="1"/>
</dbReference>
<dbReference type="Pfam" id="PF00248">
    <property type="entry name" value="Aldo_ket_red"/>
    <property type="match status" value="1"/>
</dbReference>
<dbReference type="AlphaFoldDB" id="A0A1X2HI03"/>
<organism evidence="7 8">
    <name type="scientific">Syncephalastrum racemosum</name>
    <name type="common">Filamentous fungus</name>
    <dbReference type="NCBI Taxonomy" id="13706"/>
    <lineage>
        <taxon>Eukaryota</taxon>
        <taxon>Fungi</taxon>
        <taxon>Fungi incertae sedis</taxon>
        <taxon>Mucoromycota</taxon>
        <taxon>Mucoromycotina</taxon>
        <taxon>Mucoromycetes</taxon>
        <taxon>Mucorales</taxon>
        <taxon>Syncephalastraceae</taxon>
        <taxon>Syncephalastrum</taxon>
    </lineage>
</organism>
<dbReference type="InterPro" id="IPR020471">
    <property type="entry name" value="AKR"/>
</dbReference>
<dbReference type="PIRSF" id="PIRSF000097">
    <property type="entry name" value="AKR"/>
    <property type="match status" value="1"/>
</dbReference>
<comment type="similarity">
    <text evidence="1">Belongs to the aldo/keto reductase family.</text>
</comment>
<dbReference type="STRING" id="13706.A0A1X2HI03"/>
<dbReference type="OrthoDB" id="416253at2759"/>
<dbReference type="InterPro" id="IPR036812">
    <property type="entry name" value="NAD(P)_OxRdtase_dom_sf"/>
</dbReference>
<dbReference type="PROSITE" id="PS00062">
    <property type="entry name" value="ALDOKETO_REDUCTASE_2"/>
    <property type="match status" value="1"/>
</dbReference>
<dbReference type="Proteomes" id="UP000242180">
    <property type="component" value="Unassembled WGS sequence"/>
</dbReference>
<evidence type="ECO:0000259" key="6">
    <source>
        <dbReference type="Pfam" id="PF00248"/>
    </source>
</evidence>
<comment type="caution">
    <text evidence="7">The sequence shown here is derived from an EMBL/GenBank/DDBJ whole genome shotgun (WGS) entry which is preliminary data.</text>
</comment>
<gene>
    <name evidence="7" type="ORF">BCR43DRAFT_471093</name>
</gene>
<name>A0A1X2HI03_SYNRA</name>
<evidence type="ECO:0000256" key="1">
    <source>
        <dbReference type="ARBA" id="ARBA00007905"/>
    </source>
</evidence>